<dbReference type="GO" id="GO:0006508">
    <property type="term" value="P:proteolysis"/>
    <property type="evidence" value="ECO:0007669"/>
    <property type="project" value="InterPro"/>
</dbReference>
<dbReference type="Proteomes" id="UP000887566">
    <property type="component" value="Unplaced"/>
</dbReference>
<accession>A0A914VJW1</accession>
<evidence type="ECO:0000313" key="2">
    <source>
        <dbReference type="Proteomes" id="UP000887566"/>
    </source>
</evidence>
<proteinExistence type="predicted"/>
<organism evidence="2 3">
    <name type="scientific">Plectus sambesii</name>
    <dbReference type="NCBI Taxonomy" id="2011161"/>
    <lineage>
        <taxon>Eukaryota</taxon>
        <taxon>Metazoa</taxon>
        <taxon>Ecdysozoa</taxon>
        <taxon>Nematoda</taxon>
        <taxon>Chromadorea</taxon>
        <taxon>Plectida</taxon>
        <taxon>Plectina</taxon>
        <taxon>Plectoidea</taxon>
        <taxon>Plectidae</taxon>
        <taxon>Plectus</taxon>
    </lineage>
</organism>
<protein>
    <submittedName>
        <fullName evidence="3">Peptidase M12A domain-containing protein</fullName>
    </submittedName>
</protein>
<dbReference type="InterPro" id="IPR001506">
    <property type="entry name" value="Peptidase_M12A"/>
</dbReference>
<keyword evidence="2" id="KW-1185">Reference proteome</keyword>
<dbReference type="InterPro" id="IPR024079">
    <property type="entry name" value="MetalloPept_cat_dom_sf"/>
</dbReference>
<sequence length="213" mass="24816">EYVPWYHWKRWEVSYILFRPSSRVNLMVESKMDDKFNRTLMYMSTKSLNQANDDLSRGIVLHELCRVLGLEHENDRLEAAQYLTFESSESLSNKETEFRSRKIRQSPDSQRWPFDPTSVTIFEPNESPKSHYRLTSQCNGSKTSDIAKGLKMGRLSFWDVVKINSLYCPDHVPTEAAHTPGPCEKSSRRRLAGVRLAKRPMESNRLRKVMGRA</sequence>
<name>A0A914VJW1_9BILA</name>
<dbReference type="WBParaSite" id="PSAMB.scaffold212size65312.g3309.t1">
    <property type="protein sequence ID" value="PSAMB.scaffold212size65312.g3309.t1"/>
    <property type="gene ID" value="PSAMB.scaffold212size65312.g3309"/>
</dbReference>
<dbReference type="GO" id="GO:0004222">
    <property type="term" value="F:metalloendopeptidase activity"/>
    <property type="evidence" value="ECO:0007669"/>
    <property type="project" value="InterPro"/>
</dbReference>
<dbReference type="Pfam" id="PF01400">
    <property type="entry name" value="Astacin"/>
    <property type="match status" value="1"/>
</dbReference>
<evidence type="ECO:0000313" key="3">
    <source>
        <dbReference type="WBParaSite" id="PSAMB.scaffold212size65312.g3309.t1"/>
    </source>
</evidence>
<feature type="domain" description="Peptidase M12A" evidence="1">
    <location>
        <begin position="56"/>
        <end position="167"/>
    </location>
</feature>
<dbReference type="Gene3D" id="3.40.390.10">
    <property type="entry name" value="Collagenase (Catalytic Domain)"/>
    <property type="match status" value="1"/>
</dbReference>
<reference evidence="3" key="1">
    <citation type="submission" date="2022-11" db="UniProtKB">
        <authorList>
            <consortium name="WormBaseParasite"/>
        </authorList>
    </citation>
    <scope>IDENTIFICATION</scope>
</reference>
<evidence type="ECO:0000259" key="1">
    <source>
        <dbReference type="Pfam" id="PF01400"/>
    </source>
</evidence>
<dbReference type="SUPFAM" id="SSF55486">
    <property type="entry name" value="Metalloproteases ('zincins'), catalytic domain"/>
    <property type="match status" value="1"/>
</dbReference>
<dbReference type="AlphaFoldDB" id="A0A914VJW1"/>